<evidence type="ECO:0000256" key="1">
    <source>
        <dbReference type="ARBA" id="ARBA00004651"/>
    </source>
</evidence>
<evidence type="ECO:0000256" key="5">
    <source>
        <dbReference type="ARBA" id="ARBA00023136"/>
    </source>
</evidence>
<feature type="transmembrane region" description="Helical" evidence="7">
    <location>
        <begin position="124"/>
        <end position="145"/>
    </location>
</feature>
<dbReference type="Pfam" id="PF00083">
    <property type="entry name" value="Sugar_tr"/>
    <property type="match status" value="1"/>
</dbReference>
<dbReference type="InterPro" id="IPR036259">
    <property type="entry name" value="MFS_trans_sf"/>
</dbReference>
<evidence type="ECO:0000313" key="10">
    <source>
        <dbReference type="Proteomes" id="UP001500839"/>
    </source>
</evidence>
<proteinExistence type="predicted"/>
<dbReference type="PANTHER" id="PTHR23511:SF34">
    <property type="entry name" value="SYNAPTIC VESICLE GLYCOPROTEIN 2"/>
    <property type="match status" value="1"/>
</dbReference>
<dbReference type="Proteomes" id="UP001500839">
    <property type="component" value="Unassembled WGS sequence"/>
</dbReference>
<feature type="transmembrane region" description="Helical" evidence="7">
    <location>
        <begin position="157"/>
        <end position="179"/>
    </location>
</feature>
<evidence type="ECO:0000259" key="8">
    <source>
        <dbReference type="PROSITE" id="PS50850"/>
    </source>
</evidence>
<feature type="transmembrane region" description="Helical" evidence="7">
    <location>
        <begin position="30"/>
        <end position="49"/>
    </location>
</feature>
<feature type="region of interest" description="Disordered" evidence="6">
    <location>
        <begin position="480"/>
        <end position="528"/>
    </location>
</feature>
<gene>
    <name evidence="9" type="ORF">GCM10023353_18020</name>
</gene>
<protein>
    <submittedName>
        <fullName evidence="9">MFS transporter</fullName>
    </submittedName>
</protein>
<dbReference type="Gene3D" id="1.20.1250.20">
    <property type="entry name" value="MFS general substrate transporter like domains"/>
    <property type="match status" value="1"/>
</dbReference>
<dbReference type="SUPFAM" id="SSF103473">
    <property type="entry name" value="MFS general substrate transporter"/>
    <property type="match status" value="1"/>
</dbReference>
<feature type="domain" description="Major facilitator superfamily (MFS) profile" evidence="8">
    <location>
        <begin position="30"/>
        <end position="466"/>
    </location>
</feature>
<keyword evidence="2" id="KW-0813">Transport</keyword>
<dbReference type="InterPro" id="IPR020846">
    <property type="entry name" value="MFS_dom"/>
</dbReference>
<reference evidence="10" key="1">
    <citation type="journal article" date="2019" name="Int. J. Syst. Evol. Microbiol.">
        <title>The Global Catalogue of Microorganisms (GCM) 10K type strain sequencing project: providing services to taxonomists for standard genome sequencing and annotation.</title>
        <authorList>
            <consortium name="The Broad Institute Genomics Platform"/>
            <consortium name="The Broad Institute Genome Sequencing Center for Infectious Disease"/>
            <person name="Wu L."/>
            <person name="Ma J."/>
        </authorList>
    </citation>
    <scope>NUCLEOTIDE SEQUENCE [LARGE SCALE GENOMIC DNA]</scope>
    <source>
        <strain evidence="10">JCM 18542</strain>
    </source>
</reference>
<dbReference type="CDD" id="cd17316">
    <property type="entry name" value="MFS_SV2_like"/>
    <property type="match status" value="1"/>
</dbReference>
<feature type="transmembrane region" description="Helical" evidence="7">
    <location>
        <begin position="440"/>
        <end position="461"/>
    </location>
</feature>
<feature type="transmembrane region" description="Helical" evidence="7">
    <location>
        <begin position="279"/>
        <end position="301"/>
    </location>
</feature>
<sequence>MSSTIQTGTIETAVPGRLDRLPWSRFHYRVLLGLGTVWILDGLEVTMVGSVASRLTESGSGLHLNAGQIGLAAAIYVVGACVGALFFGHLTDRFGRKKLFMITLAVYIVATVLTAISFAPWWFYLARFFTGSGIGGEYAAINSAIDELIPARVRGRVDLLINGTYWLGAAGGAALAIVFLNKDLLPADVGWRLAFAVGAVLGLTIMLVRRHVPESPRWLFIHGDQDEAERIVGDIESDIIEQTGEQLDEVHESITVRQRKAIPFRTIAHTAFSLYPRRAVLGTALFVGQAFIYNGITFNLGTLFTTFFDVTSSFVPVFIIIYAVGNFLGPVLLGRLFDTIGRKQMITATYLGSALMTVPLAVLFLTDAVGPWGFLALVVATFFLASAGASAAYLTVSEVFPMETRAMAIAFFYALGTAIGGVTGPLLFGSLIGTGERSMVTVAFLIGAGVMAIGGIAEIFLGVRAEQASLENIARPLTAQETGGEAEAGGEDAGAAGPEARRRPEAGGGERDAQGHGRPQRIGQRLRLGPGTLLSQARMSGLDVSELSTDDDLLDKEVAAIAAALTDHGPLTRDELARRINARYWGPGRFAAALRTAMQRGAARRAGPRRYAAP</sequence>
<feature type="transmembrane region" description="Helical" evidence="7">
    <location>
        <begin position="313"/>
        <end position="333"/>
    </location>
</feature>
<evidence type="ECO:0000256" key="6">
    <source>
        <dbReference type="SAM" id="MobiDB-lite"/>
    </source>
</evidence>
<keyword evidence="10" id="KW-1185">Reference proteome</keyword>
<dbReference type="PANTHER" id="PTHR23511">
    <property type="entry name" value="SYNAPTIC VESICLE GLYCOPROTEIN 2"/>
    <property type="match status" value="1"/>
</dbReference>
<evidence type="ECO:0000256" key="7">
    <source>
        <dbReference type="SAM" id="Phobius"/>
    </source>
</evidence>
<evidence type="ECO:0000256" key="3">
    <source>
        <dbReference type="ARBA" id="ARBA00022692"/>
    </source>
</evidence>
<feature type="transmembrane region" description="Helical" evidence="7">
    <location>
        <begin position="406"/>
        <end position="428"/>
    </location>
</feature>
<evidence type="ECO:0000256" key="4">
    <source>
        <dbReference type="ARBA" id="ARBA00022989"/>
    </source>
</evidence>
<accession>A0ABP9CLS7</accession>
<dbReference type="EMBL" id="BAABKQ010000001">
    <property type="protein sequence ID" value="GAA4813442.1"/>
    <property type="molecule type" value="Genomic_DNA"/>
</dbReference>
<comment type="subcellular location">
    <subcellularLocation>
        <location evidence="1">Cell membrane</location>
        <topology evidence="1">Multi-pass membrane protein</topology>
    </subcellularLocation>
</comment>
<evidence type="ECO:0000256" key="2">
    <source>
        <dbReference type="ARBA" id="ARBA00022448"/>
    </source>
</evidence>
<keyword evidence="4 7" id="KW-1133">Transmembrane helix</keyword>
<keyword evidence="5 7" id="KW-0472">Membrane</keyword>
<feature type="transmembrane region" description="Helical" evidence="7">
    <location>
        <begin position="99"/>
        <end position="118"/>
    </location>
</feature>
<dbReference type="InterPro" id="IPR005828">
    <property type="entry name" value="MFS_sugar_transport-like"/>
</dbReference>
<evidence type="ECO:0000313" key="9">
    <source>
        <dbReference type="EMBL" id="GAA4813442.1"/>
    </source>
</evidence>
<keyword evidence="3 7" id="KW-0812">Transmembrane</keyword>
<feature type="transmembrane region" description="Helical" evidence="7">
    <location>
        <begin position="191"/>
        <end position="208"/>
    </location>
</feature>
<feature type="transmembrane region" description="Helical" evidence="7">
    <location>
        <begin position="372"/>
        <end position="394"/>
    </location>
</feature>
<feature type="compositionally biased region" description="Basic and acidic residues" evidence="6">
    <location>
        <begin position="499"/>
        <end position="515"/>
    </location>
</feature>
<name>A0ABP9CLS7_9ACTN</name>
<feature type="transmembrane region" description="Helical" evidence="7">
    <location>
        <begin position="345"/>
        <end position="366"/>
    </location>
</feature>
<organism evidence="9 10">
    <name type="scientific">Tomitella cavernea</name>
    <dbReference type="NCBI Taxonomy" id="1387982"/>
    <lineage>
        <taxon>Bacteria</taxon>
        <taxon>Bacillati</taxon>
        <taxon>Actinomycetota</taxon>
        <taxon>Actinomycetes</taxon>
        <taxon>Mycobacteriales</taxon>
        <taxon>Tomitella</taxon>
    </lineage>
</organism>
<dbReference type="PROSITE" id="PS50850">
    <property type="entry name" value="MFS"/>
    <property type="match status" value="1"/>
</dbReference>
<feature type="transmembrane region" description="Helical" evidence="7">
    <location>
        <begin position="69"/>
        <end position="87"/>
    </location>
</feature>
<comment type="caution">
    <text evidence="9">The sequence shown here is derived from an EMBL/GenBank/DDBJ whole genome shotgun (WGS) entry which is preliminary data.</text>
</comment>